<dbReference type="AlphaFoldDB" id="A0A3B1D7Q2"/>
<proteinExistence type="predicted"/>
<name>A0A3B1D7Q2_9ZZZZ</name>
<feature type="non-terminal residue" evidence="1">
    <location>
        <position position="42"/>
    </location>
</feature>
<dbReference type="EMBL" id="UOGI01000130">
    <property type="protein sequence ID" value="VAX32164.1"/>
    <property type="molecule type" value="Genomic_DNA"/>
</dbReference>
<reference evidence="1" key="1">
    <citation type="submission" date="2018-06" db="EMBL/GenBank/DDBJ databases">
        <authorList>
            <person name="Zhirakovskaya E."/>
        </authorList>
    </citation>
    <scope>NUCLEOTIDE SEQUENCE</scope>
</reference>
<protein>
    <submittedName>
        <fullName evidence="1">Uncharacterized protein</fullName>
    </submittedName>
</protein>
<organism evidence="1">
    <name type="scientific">hydrothermal vent metagenome</name>
    <dbReference type="NCBI Taxonomy" id="652676"/>
    <lineage>
        <taxon>unclassified sequences</taxon>
        <taxon>metagenomes</taxon>
        <taxon>ecological metagenomes</taxon>
    </lineage>
</organism>
<accession>A0A3B1D7Q2</accession>
<evidence type="ECO:0000313" key="1">
    <source>
        <dbReference type="EMBL" id="VAX32164.1"/>
    </source>
</evidence>
<sequence>MKTGITGVVFCAVMVCFITGLCGVEEAEAVVAAPVEHILRQA</sequence>
<gene>
    <name evidence="1" type="ORF">MNBD_NITROSPIRAE03-879</name>
</gene>